<dbReference type="RefSeq" id="XP_016491645.2">
    <property type="nucleotide sequence ID" value="XM_016636159.2"/>
</dbReference>
<reference evidence="2" key="2">
    <citation type="submission" date="2025-08" db="UniProtKB">
        <authorList>
            <consortium name="RefSeq"/>
        </authorList>
    </citation>
    <scope>IDENTIFICATION</scope>
    <source>
        <tissue evidence="2">Leaf</tissue>
    </source>
</reference>
<dbReference type="GeneID" id="107811266"/>
<reference evidence="1" key="1">
    <citation type="journal article" date="2014" name="Nat. Commun.">
        <title>The tobacco genome sequence and its comparison with those of tomato and potato.</title>
        <authorList>
            <person name="Sierro N."/>
            <person name="Battey J.N."/>
            <person name="Ouadi S."/>
            <person name="Bakaher N."/>
            <person name="Bovet L."/>
            <person name="Willig A."/>
            <person name="Goepfert S."/>
            <person name="Peitsch M.C."/>
            <person name="Ivanov N.V."/>
        </authorList>
    </citation>
    <scope>NUCLEOTIDE SEQUENCE [LARGE SCALE GENOMIC DNA]</scope>
</reference>
<dbReference type="STRING" id="4097.A0A1S4BRX7"/>
<dbReference type="KEGG" id="nta:107811266"/>
<evidence type="ECO:0000313" key="2">
    <source>
        <dbReference type="RefSeq" id="XP_016491645.2"/>
    </source>
</evidence>
<proteinExistence type="predicted"/>
<dbReference type="AlphaFoldDB" id="A0A1S4BRX7"/>
<sequence length="242" mass="28343">MNFRKRQKQIKEVYFALARAYIVEEFNRHMAELEAIDSRVKTYLMDIGYDKWSRAHFKANRTMTMTSNIAKSVNASNKHARDLQVVNLLDFMTILIQKWNYTNWKIVVKSFMKTGVKYENILADNTILSQIMMLDDIPCLHAVAVIPKFHMYSYKYCSDYYIIYYLLKTYEILVNPLPDEATWQISEHVFLQVVLPPKGKFKPGRPKKKRGIGGWEGNTVTCALCGKKGHNRRTCQNIPKRD</sequence>
<organism evidence="1 2">
    <name type="scientific">Nicotiana tabacum</name>
    <name type="common">Common tobacco</name>
    <dbReference type="NCBI Taxonomy" id="4097"/>
    <lineage>
        <taxon>Eukaryota</taxon>
        <taxon>Viridiplantae</taxon>
        <taxon>Streptophyta</taxon>
        <taxon>Embryophyta</taxon>
        <taxon>Tracheophyta</taxon>
        <taxon>Spermatophyta</taxon>
        <taxon>Magnoliopsida</taxon>
        <taxon>eudicotyledons</taxon>
        <taxon>Gunneridae</taxon>
        <taxon>Pentapetalae</taxon>
        <taxon>asterids</taxon>
        <taxon>lamiids</taxon>
        <taxon>Solanales</taxon>
        <taxon>Solanaceae</taxon>
        <taxon>Nicotianoideae</taxon>
        <taxon>Nicotianeae</taxon>
        <taxon>Nicotiana</taxon>
    </lineage>
</organism>
<name>A0A1S4BRX7_TOBAC</name>
<protein>
    <submittedName>
        <fullName evidence="2">Uncharacterized protein LOC107811266</fullName>
    </submittedName>
</protein>
<gene>
    <name evidence="2" type="primary">LOC107811266</name>
</gene>
<dbReference type="InterPro" id="IPR036875">
    <property type="entry name" value="Znf_CCHC_sf"/>
</dbReference>
<accession>A0A1S4BRX7</accession>
<dbReference type="Proteomes" id="UP000790787">
    <property type="component" value="Chromosome 11"/>
</dbReference>
<keyword evidence="1" id="KW-1185">Reference proteome</keyword>
<dbReference type="SUPFAM" id="SSF57756">
    <property type="entry name" value="Retrovirus zinc finger-like domains"/>
    <property type="match status" value="1"/>
</dbReference>
<dbReference type="GO" id="GO:0008270">
    <property type="term" value="F:zinc ion binding"/>
    <property type="evidence" value="ECO:0007669"/>
    <property type="project" value="InterPro"/>
</dbReference>
<dbReference type="OrthoDB" id="2418180at2759"/>
<dbReference type="GO" id="GO:0003676">
    <property type="term" value="F:nucleic acid binding"/>
    <property type="evidence" value="ECO:0007669"/>
    <property type="project" value="InterPro"/>
</dbReference>
<dbReference type="RefSeq" id="XP_016491645.1">
    <property type="nucleotide sequence ID" value="XM_016636159.1"/>
</dbReference>
<evidence type="ECO:0000313" key="1">
    <source>
        <dbReference type="Proteomes" id="UP000790787"/>
    </source>
</evidence>
<dbReference type="PaxDb" id="4097-A0A1S4BRX7"/>